<dbReference type="EMBL" id="FOAS01000004">
    <property type="protein sequence ID" value="SEK64898.1"/>
    <property type="molecule type" value="Genomic_DNA"/>
</dbReference>
<keyword evidence="2 3" id="KW-0472">Membrane</keyword>
<dbReference type="PRINTS" id="PR01023">
    <property type="entry name" value="NAFLGMOTY"/>
</dbReference>
<evidence type="ECO:0000256" key="2">
    <source>
        <dbReference type="ARBA" id="ARBA00023136"/>
    </source>
</evidence>
<dbReference type="Proteomes" id="UP000185766">
    <property type="component" value="Unassembled WGS sequence"/>
</dbReference>
<dbReference type="GO" id="GO:0009279">
    <property type="term" value="C:cell outer membrane"/>
    <property type="evidence" value="ECO:0007669"/>
    <property type="project" value="UniProtKB-SubCell"/>
</dbReference>
<dbReference type="InterPro" id="IPR041544">
    <property type="entry name" value="MotY_N"/>
</dbReference>
<dbReference type="Gene3D" id="3.30.1330.60">
    <property type="entry name" value="OmpA-like domain"/>
    <property type="match status" value="1"/>
</dbReference>
<evidence type="ECO:0000313" key="6">
    <source>
        <dbReference type="Proteomes" id="UP000185766"/>
    </source>
</evidence>
<dbReference type="RefSeq" id="WP_407922776.1">
    <property type="nucleotide sequence ID" value="NZ_FOAS01000004.1"/>
</dbReference>
<dbReference type="InterPro" id="IPR050330">
    <property type="entry name" value="Bact_OuterMem_StrucFunc"/>
</dbReference>
<organism evidence="5 6">
    <name type="scientific">Atopomonas hussainii</name>
    <dbReference type="NCBI Taxonomy" id="1429083"/>
    <lineage>
        <taxon>Bacteria</taxon>
        <taxon>Pseudomonadati</taxon>
        <taxon>Pseudomonadota</taxon>
        <taxon>Gammaproteobacteria</taxon>
        <taxon>Pseudomonadales</taxon>
        <taxon>Pseudomonadaceae</taxon>
        <taxon>Atopomonas</taxon>
    </lineage>
</organism>
<dbReference type="InterPro" id="IPR036737">
    <property type="entry name" value="OmpA-like_sf"/>
</dbReference>
<dbReference type="InterPro" id="IPR006664">
    <property type="entry name" value="OMP_bac"/>
</dbReference>
<keyword evidence="6" id="KW-1185">Reference proteome</keyword>
<dbReference type="InterPro" id="IPR006665">
    <property type="entry name" value="OmpA-like"/>
</dbReference>
<dbReference type="Pfam" id="PF18393">
    <property type="entry name" value="MotY_N"/>
    <property type="match status" value="1"/>
</dbReference>
<evidence type="ECO:0000256" key="3">
    <source>
        <dbReference type="PROSITE-ProRule" id="PRU00473"/>
    </source>
</evidence>
<dbReference type="SUPFAM" id="SSF103088">
    <property type="entry name" value="OmpA-like"/>
    <property type="match status" value="1"/>
</dbReference>
<reference evidence="5 6" key="1">
    <citation type="submission" date="2016-10" db="EMBL/GenBank/DDBJ databases">
        <authorList>
            <person name="de Groot N.N."/>
        </authorList>
    </citation>
    <scope>NUCLEOTIDE SEQUENCE [LARGE SCALE GENOMIC DNA]</scope>
    <source>
        <strain evidence="5 6">JCM 19513</strain>
    </source>
</reference>
<evidence type="ECO:0000313" key="5">
    <source>
        <dbReference type="EMBL" id="SEK64898.1"/>
    </source>
</evidence>
<dbReference type="STRING" id="1429083.GCA_001885685_00880"/>
<dbReference type="AlphaFoldDB" id="A0A1H7IR65"/>
<dbReference type="PROSITE" id="PS51123">
    <property type="entry name" value="OMPA_2"/>
    <property type="match status" value="1"/>
</dbReference>
<feature type="domain" description="OmpA-like" evidence="4">
    <location>
        <begin position="204"/>
        <end position="321"/>
    </location>
</feature>
<dbReference type="Pfam" id="PF00691">
    <property type="entry name" value="OmpA"/>
    <property type="match status" value="1"/>
</dbReference>
<evidence type="ECO:0000256" key="1">
    <source>
        <dbReference type="ARBA" id="ARBA00004442"/>
    </source>
</evidence>
<dbReference type="PANTHER" id="PTHR30329:SF17">
    <property type="entry name" value="LIPOPROTEIN YFIB-RELATED"/>
    <property type="match status" value="1"/>
</dbReference>
<dbReference type="PRINTS" id="PR01021">
    <property type="entry name" value="OMPADOMAIN"/>
</dbReference>
<dbReference type="Gene3D" id="2.60.40.2540">
    <property type="match status" value="1"/>
</dbReference>
<accession>A0A1H7IR65</accession>
<sequence>MLPEKPASGHARADCRLRGKDRRRLADSHAKPEFVEFVVNRVLTGMLLCWSLPSMALTFQTRLENASWEASGDQFECRLSQNVPDFGVGEFARRAGEPTVFRLKPREPSIKAGRAMLFAAAPYWRPALRDIALGSVLLNEGDVLFTSDDQQAGRLLTGFMEGRVAAVKQMQWKGGMPVEVRMLATNFMTPYNDYLKCVAGLLPVNFDQIKSSIIGFPGGGYDLEEVGRAKLEIIADYLKADPSVTRVILEGHSDNSGNRLLNRDLSRRRALAVGEYLKALGIPEERMLIRFLGERQPLVPNNSAANRAKNRRVGLELSRVPVAEQTLVPPASGDAEQATLSD</sequence>
<dbReference type="PANTHER" id="PTHR30329">
    <property type="entry name" value="STATOR ELEMENT OF FLAGELLAR MOTOR COMPLEX"/>
    <property type="match status" value="1"/>
</dbReference>
<dbReference type="CDD" id="cd07185">
    <property type="entry name" value="OmpA_C-like"/>
    <property type="match status" value="1"/>
</dbReference>
<proteinExistence type="predicted"/>
<comment type="subcellular location">
    <subcellularLocation>
        <location evidence="1">Cell outer membrane</location>
    </subcellularLocation>
</comment>
<evidence type="ECO:0000259" key="4">
    <source>
        <dbReference type="PROSITE" id="PS51123"/>
    </source>
</evidence>
<protein>
    <submittedName>
        <fullName evidence="5">OmpA family protein</fullName>
    </submittedName>
</protein>
<name>A0A1H7IR65_9GAMM</name>
<gene>
    <name evidence="5" type="ORF">SAMN05216214_10450</name>
</gene>